<accession>A0A8H6P203</accession>
<dbReference type="Proteomes" id="UP000662466">
    <property type="component" value="Unassembled WGS sequence"/>
</dbReference>
<sequence>MAARCHNANIDCDGVLDLADKIRDFEDDLKQFKIETPKTILITKFCKALGPEYSQFLFNHFNGRVLAKLDESDTSQVADFNELVFQAEGEERRQKSLGNQGTAFLPTISPSRGRKEPTVLSIDGERCTMEVPWCAHCKKPYHEKEECFILHPEKKPNRDRNRGGKRARTD</sequence>
<feature type="region of interest" description="Disordered" evidence="1">
    <location>
        <begin position="91"/>
        <end position="116"/>
    </location>
</feature>
<evidence type="ECO:0000313" key="2">
    <source>
        <dbReference type="EMBL" id="KAF7115697.1"/>
    </source>
</evidence>
<dbReference type="AlphaFoldDB" id="A0A8H6P203"/>
<dbReference type="OrthoDB" id="4954883at2759"/>
<dbReference type="Proteomes" id="UP000630445">
    <property type="component" value="Unassembled WGS sequence"/>
</dbReference>
<evidence type="ECO:0000313" key="4">
    <source>
        <dbReference type="Proteomes" id="UP000630445"/>
    </source>
</evidence>
<comment type="caution">
    <text evidence="2">The sequence shown here is derived from an EMBL/GenBank/DDBJ whole genome shotgun (WGS) entry which is preliminary data.</text>
</comment>
<evidence type="ECO:0000313" key="3">
    <source>
        <dbReference type="EMBL" id="KAF7173988.1"/>
    </source>
</evidence>
<name>A0A8H6P203_9EURO</name>
<evidence type="ECO:0000256" key="1">
    <source>
        <dbReference type="SAM" id="MobiDB-lite"/>
    </source>
</evidence>
<organism evidence="2 4">
    <name type="scientific">Aspergillus hiratsukae</name>
    <dbReference type="NCBI Taxonomy" id="1194566"/>
    <lineage>
        <taxon>Eukaryota</taxon>
        <taxon>Fungi</taxon>
        <taxon>Dikarya</taxon>
        <taxon>Ascomycota</taxon>
        <taxon>Pezizomycotina</taxon>
        <taxon>Eurotiomycetes</taxon>
        <taxon>Eurotiomycetidae</taxon>
        <taxon>Eurotiales</taxon>
        <taxon>Aspergillaceae</taxon>
        <taxon>Aspergillus</taxon>
        <taxon>Aspergillus subgen. Fumigati</taxon>
    </lineage>
</organism>
<dbReference type="EMBL" id="JACBAD010002112">
    <property type="protein sequence ID" value="KAF7115697.1"/>
    <property type="molecule type" value="Genomic_DNA"/>
</dbReference>
<gene>
    <name evidence="2" type="ORF">CNMCM5793_002937</name>
    <name evidence="3" type="ORF">CNMCM6106_008077</name>
</gene>
<dbReference type="EMBL" id="JACBAF010001685">
    <property type="protein sequence ID" value="KAF7173988.1"/>
    <property type="molecule type" value="Genomic_DNA"/>
</dbReference>
<keyword evidence="4" id="KW-1185">Reference proteome</keyword>
<proteinExistence type="predicted"/>
<protein>
    <submittedName>
        <fullName evidence="2">Uncharacterized protein</fullName>
    </submittedName>
</protein>
<reference evidence="2" key="1">
    <citation type="submission" date="2020-06" db="EMBL/GenBank/DDBJ databases">
        <title>Draft genome sequences of strains closely related to Aspergillus parafelis and Aspergillus hiratsukae.</title>
        <authorList>
            <person name="Dos Santos R.A.C."/>
            <person name="Rivero-Menendez O."/>
            <person name="Steenwyk J.L."/>
            <person name="Mead M.E."/>
            <person name="Goldman G.H."/>
            <person name="Alastruey-Izquierdo A."/>
            <person name="Rokas A."/>
        </authorList>
    </citation>
    <scope>NUCLEOTIDE SEQUENCE</scope>
    <source>
        <strain evidence="2">CNM-CM5793</strain>
        <strain evidence="3">CNM-CM6106</strain>
    </source>
</reference>